<feature type="transmembrane region" description="Helical" evidence="1">
    <location>
        <begin position="137"/>
        <end position="160"/>
    </location>
</feature>
<dbReference type="Pfam" id="PF07331">
    <property type="entry name" value="TctB"/>
    <property type="match status" value="1"/>
</dbReference>
<comment type="caution">
    <text evidence="3">The sequence shown here is derived from an EMBL/GenBank/DDBJ whole genome shotgun (WGS) entry which is preliminary data.</text>
</comment>
<dbReference type="Proteomes" id="UP001595632">
    <property type="component" value="Unassembled WGS sequence"/>
</dbReference>
<evidence type="ECO:0000313" key="4">
    <source>
        <dbReference type="Proteomes" id="UP001595632"/>
    </source>
</evidence>
<proteinExistence type="predicted"/>
<keyword evidence="4" id="KW-1185">Reference proteome</keyword>
<dbReference type="InterPro" id="IPR009936">
    <property type="entry name" value="DUF1468"/>
</dbReference>
<accession>A0ABV7GVC3</accession>
<keyword evidence="1" id="KW-0472">Membrane</keyword>
<feature type="domain" description="DUF1468" evidence="2">
    <location>
        <begin position="11"/>
        <end position="165"/>
    </location>
</feature>
<reference evidence="4" key="1">
    <citation type="journal article" date="2019" name="Int. J. Syst. Evol. Microbiol.">
        <title>The Global Catalogue of Microorganisms (GCM) 10K type strain sequencing project: providing services to taxonomists for standard genome sequencing and annotation.</title>
        <authorList>
            <consortium name="The Broad Institute Genomics Platform"/>
            <consortium name="The Broad Institute Genome Sequencing Center for Infectious Disease"/>
            <person name="Wu L."/>
            <person name="Ma J."/>
        </authorList>
    </citation>
    <scope>NUCLEOTIDE SEQUENCE [LARGE SCALE GENOMIC DNA]</scope>
    <source>
        <strain evidence="4">KCTC 52366</strain>
    </source>
</reference>
<organism evidence="3 4">
    <name type="scientific">Psychromarinibacter halotolerans</name>
    <dbReference type="NCBI Taxonomy" id="1775175"/>
    <lineage>
        <taxon>Bacteria</taxon>
        <taxon>Pseudomonadati</taxon>
        <taxon>Pseudomonadota</taxon>
        <taxon>Alphaproteobacteria</taxon>
        <taxon>Rhodobacterales</taxon>
        <taxon>Paracoccaceae</taxon>
        <taxon>Psychromarinibacter</taxon>
    </lineage>
</organism>
<evidence type="ECO:0000259" key="2">
    <source>
        <dbReference type="Pfam" id="PF07331"/>
    </source>
</evidence>
<dbReference type="RefSeq" id="WP_275634680.1">
    <property type="nucleotide sequence ID" value="NZ_JARGYD010000011.1"/>
</dbReference>
<protein>
    <submittedName>
        <fullName evidence="3">Tripartite tricarboxylate transporter TctB family protein</fullName>
    </submittedName>
</protein>
<keyword evidence="1" id="KW-0812">Transmembrane</keyword>
<dbReference type="EMBL" id="JBHRTB010000010">
    <property type="protein sequence ID" value="MFC3144293.1"/>
    <property type="molecule type" value="Genomic_DNA"/>
</dbReference>
<name>A0ABV7GVC3_9RHOB</name>
<feature type="transmembrane region" description="Helical" evidence="1">
    <location>
        <begin position="92"/>
        <end position="125"/>
    </location>
</feature>
<sequence length="165" mass="17465">MRFDTPAADRITAATLFALGAAMTWGGFVMDRLEIRQIHPASIPGLVPMILGAAMMLCATLLALSTRGLSAPDGTPDEGGAQGNWHDFGFAAAWSCIFALLLVGTLPFAAAAAIYVMVFSGWYAWQAEDGQGRNAKRLILIAIYAVAVGVGVAALFRYGFLVRLP</sequence>
<keyword evidence="1" id="KW-1133">Transmembrane helix</keyword>
<gene>
    <name evidence="3" type="ORF">ACFOGP_16340</name>
</gene>
<feature type="transmembrane region" description="Helical" evidence="1">
    <location>
        <begin position="42"/>
        <end position="64"/>
    </location>
</feature>
<feature type="transmembrane region" description="Helical" evidence="1">
    <location>
        <begin position="12"/>
        <end position="30"/>
    </location>
</feature>
<evidence type="ECO:0000256" key="1">
    <source>
        <dbReference type="SAM" id="Phobius"/>
    </source>
</evidence>
<evidence type="ECO:0000313" key="3">
    <source>
        <dbReference type="EMBL" id="MFC3144293.1"/>
    </source>
</evidence>